<dbReference type="SUPFAM" id="SSF103473">
    <property type="entry name" value="MFS general substrate transporter"/>
    <property type="match status" value="1"/>
</dbReference>
<gene>
    <name evidence="2" type="ORF">AWH69_03585</name>
</gene>
<dbReference type="EMBL" id="LQZG01000001">
    <property type="protein sequence ID" value="OAB88864.1"/>
    <property type="molecule type" value="Genomic_DNA"/>
</dbReference>
<organism evidence="2 3">
    <name type="scientific">Janibacter melonis</name>
    <dbReference type="NCBI Taxonomy" id="262209"/>
    <lineage>
        <taxon>Bacteria</taxon>
        <taxon>Bacillati</taxon>
        <taxon>Actinomycetota</taxon>
        <taxon>Actinomycetes</taxon>
        <taxon>Micrococcales</taxon>
        <taxon>Intrasporangiaceae</taxon>
        <taxon>Janibacter</taxon>
    </lineage>
</organism>
<dbReference type="InterPro" id="IPR036259">
    <property type="entry name" value="MFS_trans_sf"/>
</dbReference>
<name>A0A176QGN2_9MICO</name>
<reference evidence="2 3" key="1">
    <citation type="submission" date="2016-01" db="EMBL/GenBank/DDBJ databases">
        <title>Janibacter melonis strain CD11_4 genome sequencing and assembly.</title>
        <authorList>
            <person name="Nair G.R."/>
            <person name="Kaur G."/>
            <person name="Chander A.M."/>
            <person name="Mayilraj S."/>
        </authorList>
    </citation>
    <scope>NUCLEOTIDE SEQUENCE [LARGE SCALE GENOMIC DNA]</scope>
    <source>
        <strain evidence="2 3">CD11-4</strain>
    </source>
</reference>
<comment type="caution">
    <text evidence="2">The sequence shown here is derived from an EMBL/GenBank/DDBJ whole genome shotgun (WGS) entry which is preliminary data.</text>
</comment>
<feature type="transmembrane region" description="Helical" evidence="1">
    <location>
        <begin position="396"/>
        <end position="417"/>
    </location>
</feature>
<evidence type="ECO:0000256" key="1">
    <source>
        <dbReference type="SAM" id="Phobius"/>
    </source>
</evidence>
<protein>
    <submittedName>
        <fullName evidence="2">MFS transporter</fullName>
    </submittedName>
</protein>
<keyword evidence="1" id="KW-0472">Membrane</keyword>
<accession>A0A176QGN2</accession>
<dbReference type="PANTHER" id="PTHR23530:SF1">
    <property type="entry name" value="PERMEASE, MAJOR FACILITATOR SUPERFAMILY-RELATED"/>
    <property type="match status" value="1"/>
</dbReference>
<feature type="transmembrane region" description="Helical" evidence="1">
    <location>
        <begin position="7"/>
        <end position="30"/>
    </location>
</feature>
<dbReference type="InterPro" id="IPR053160">
    <property type="entry name" value="MFS_DHA3_Transporter"/>
</dbReference>
<dbReference type="AlphaFoldDB" id="A0A176QGN2"/>
<dbReference type="Pfam" id="PF07690">
    <property type="entry name" value="MFS_1"/>
    <property type="match status" value="1"/>
</dbReference>
<feature type="transmembrane region" description="Helical" evidence="1">
    <location>
        <begin position="277"/>
        <end position="298"/>
    </location>
</feature>
<feature type="transmembrane region" description="Helical" evidence="1">
    <location>
        <begin position="239"/>
        <end position="257"/>
    </location>
</feature>
<feature type="transmembrane region" description="Helical" evidence="1">
    <location>
        <begin position="169"/>
        <end position="187"/>
    </location>
</feature>
<feature type="transmembrane region" description="Helical" evidence="1">
    <location>
        <begin position="367"/>
        <end position="390"/>
    </location>
</feature>
<dbReference type="InterPro" id="IPR011701">
    <property type="entry name" value="MFS"/>
</dbReference>
<dbReference type="RefSeq" id="WP_068271523.1">
    <property type="nucleotide sequence ID" value="NZ_LQZG01000001.1"/>
</dbReference>
<proteinExistence type="predicted"/>
<evidence type="ECO:0000313" key="3">
    <source>
        <dbReference type="Proteomes" id="UP000076976"/>
    </source>
</evidence>
<sequence>MSPTRVYYVLTFTRWFPTGFVVGLFVLWALDLGLGTAQAMSALAAIGLVVALLELPTSGFTDVFGRRPVYVAAAVVQIAAAAAYLTASSWGTYLLAGALMGVFRALESGPLEAWFVDAVHERTPGADVDQPLARAGSIIGASMAASSLLSGGLVAWHPMEGRSALELPMALFAVLTVGHLVAVLALMREVPHLHTDAATPDLAEAVEQTSAGPLGRALASAKAAPAVVVSGLRLVATSAVLRGLVLASGLTSVVMVVQETFMPIRLAELVGGLDTAGALMGPVAAVGWGAFSLGAVAAGRVSRRIGVARTALLGRAAHCAGALVMGVVLGPVALVAAYLLTYGVFGSGVMHRALLHREASASNRATVLSIDSMVSFFAFAVVSPSLGLLAERTSTQAAVVTAALVGLVALVGYLPALRAERVRGDSSPAAAAA</sequence>
<dbReference type="GO" id="GO:0022857">
    <property type="term" value="F:transmembrane transporter activity"/>
    <property type="evidence" value="ECO:0007669"/>
    <property type="project" value="InterPro"/>
</dbReference>
<feature type="transmembrane region" description="Helical" evidence="1">
    <location>
        <begin position="69"/>
        <end position="87"/>
    </location>
</feature>
<evidence type="ECO:0000313" key="2">
    <source>
        <dbReference type="EMBL" id="OAB88864.1"/>
    </source>
</evidence>
<keyword evidence="1" id="KW-0812">Transmembrane</keyword>
<dbReference type="Proteomes" id="UP000076976">
    <property type="component" value="Unassembled WGS sequence"/>
</dbReference>
<dbReference type="Gene3D" id="1.20.1250.20">
    <property type="entry name" value="MFS general substrate transporter like domains"/>
    <property type="match status" value="1"/>
</dbReference>
<feature type="transmembrane region" description="Helical" evidence="1">
    <location>
        <begin position="36"/>
        <end position="57"/>
    </location>
</feature>
<keyword evidence="3" id="KW-1185">Reference proteome</keyword>
<dbReference type="STRING" id="262209.AWH69_03585"/>
<keyword evidence="1" id="KW-1133">Transmembrane helix</keyword>
<dbReference type="PANTHER" id="PTHR23530">
    <property type="entry name" value="TRANSPORT PROTEIN-RELATED"/>
    <property type="match status" value="1"/>
</dbReference>